<evidence type="ECO:0000313" key="2">
    <source>
        <dbReference type="Proteomes" id="UP001328107"/>
    </source>
</evidence>
<feature type="non-terminal residue" evidence="1">
    <location>
        <position position="257"/>
    </location>
</feature>
<sequence>IKLRVHNKNIDTITGINLTYNHRFLMNCNTNDQKLEAPVEWGAALVDPLDEKSPNDAYCTIHVKNRTEKCGVNGACTKGGSGFVFPTTTTVEPDCPAGVWIRPLSNTKWMIKLLVRNKKIDLFRGVSIVYQKAIKKEGKSPTFEQEQNILGCHIPDEASGILQILSMPGLEADFHQTHKSRLTRNFAYCEILLTNTNQLPFMNDGKMHLSFVMSAELNNHFYAADTFDTIHKLARCDPSLREFKNVTYKDGKIIKLE</sequence>
<comment type="caution">
    <text evidence="1">The sequence shown here is derived from an EMBL/GenBank/DDBJ whole genome shotgun (WGS) entry which is preliminary data.</text>
</comment>
<dbReference type="EMBL" id="BTRK01000002">
    <property type="protein sequence ID" value="GMR39355.1"/>
    <property type="molecule type" value="Genomic_DNA"/>
</dbReference>
<protein>
    <submittedName>
        <fullName evidence="1">Uncharacterized protein</fullName>
    </submittedName>
</protein>
<dbReference type="AlphaFoldDB" id="A0AAN4ZKL7"/>
<keyword evidence="2" id="KW-1185">Reference proteome</keyword>
<reference evidence="2" key="1">
    <citation type="submission" date="2022-10" db="EMBL/GenBank/DDBJ databases">
        <title>Genome assembly of Pristionchus species.</title>
        <authorList>
            <person name="Yoshida K."/>
            <person name="Sommer R.J."/>
        </authorList>
    </citation>
    <scope>NUCLEOTIDE SEQUENCE [LARGE SCALE GENOMIC DNA]</scope>
    <source>
        <strain evidence="2">RS5460</strain>
    </source>
</reference>
<accession>A0AAN4ZKL7</accession>
<name>A0AAN4ZKL7_9BILA</name>
<evidence type="ECO:0000313" key="1">
    <source>
        <dbReference type="EMBL" id="GMR39355.1"/>
    </source>
</evidence>
<gene>
    <name evidence="1" type="ORF">PMAYCL1PPCAC_09550</name>
</gene>
<organism evidence="1 2">
    <name type="scientific">Pristionchus mayeri</name>
    <dbReference type="NCBI Taxonomy" id="1317129"/>
    <lineage>
        <taxon>Eukaryota</taxon>
        <taxon>Metazoa</taxon>
        <taxon>Ecdysozoa</taxon>
        <taxon>Nematoda</taxon>
        <taxon>Chromadorea</taxon>
        <taxon>Rhabditida</taxon>
        <taxon>Rhabditina</taxon>
        <taxon>Diplogasteromorpha</taxon>
        <taxon>Diplogasteroidea</taxon>
        <taxon>Neodiplogasteridae</taxon>
        <taxon>Pristionchus</taxon>
    </lineage>
</organism>
<dbReference type="Proteomes" id="UP001328107">
    <property type="component" value="Unassembled WGS sequence"/>
</dbReference>
<feature type="non-terminal residue" evidence="1">
    <location>
        <position position="1"/>
    </location>
</feature>
<proteinExistence type="predicted"/>